<keyword evidence="5 7" id="KW-0378">Hydrolase</keyword>
<keyword evidence="7" id="KW-0963">Cytoplasm</keyword>
<evidence type="ECO:0000256" key="7">
    <source>
        <dbReference type="HAMAP-Rule" id="MF_00009"/>
    </source>
</evidence>
<comment type="cofactor">
    <cofactor evidence="7">
        <name>Zn(2+)</name>
        <dbReference type="ChEBI" id="CHEBI:29105"/>
    </cofactor>
    <text evidence="7">Binds 1 zinc ion.</text>
</comment>
<evidence type="ECO:0000256" key="3">
    <source>
        <dbReference type="ARBA" id="ARBA00022723"/>
    </source>
</evidence>
<dbReference type="GO" id="GO:0004521">
    <property type="term" value="F:RNA endonuclease activity"/>
    <property type="evidence" value="ECO:0007669"/>
    <property type="project" value="UniProtKB-UniRule"/>
</dbReference>
<keyword evidence="4 7" id="KW-0255">Endonuclease</keyword>
<dbReference type="OrthoDB" id="9807740at2"/>
<evidence type="ECO:0000313" key="8">
    <source>
        <dbReference type="EMBL" id="BBF81176.1"/>
    </source>
</evidence>
<dbReference type="PROSITE" id="PS01306">
    <property type="entry name" value="UPF0054"/>
    <property type="match status" value="1"/>
</dbReference>
<organism evidence="8 9">
    <name type="scientific">Asticcacaulis excentricus</name>
    <dbReference type="NCBI Taxonomy" id="78587"/>
    <lineage>
        <taxon>Bacteria</taxon>
        <taxon>Pseudomonadati</taxon>
        <taxon>Pseudomonadota</taxon>
        <taxon>Alphaproteobacteria</taxon>
        <taxon>Caulobacterales</taxon>
        <taxon>Caulobacteraceae</taxon>
        <taxon>Asticcacaulis</taxon>
    </lineage>
</organism>
<proteinExistence type="inferred from homology"/>
<dbReference type="GO" id="GO:0004222">
    <property type="term" value="F:metalloendopeptidase activity"/>
    <property type="evidence" value="ECO:0007669"/>
    <property type="project" value="InterPro"/>
</dbReference>
<dbReference type="GO" id="GO:0008270">
    <property type="term" value="F:zinc ion binding"/>
    <property type="evidence" value="ECO:0007669"/>
    <property type="project" value="UniProtKB-UniRule"/>
</dbReference>
<name>A0A3G9G3D6_9CAUL</name>
<feature type="binding site" evidence="7">
    <location>
        <position position="117"/>
    </location>
    <ligand>
        <name>Zn(2+)</name>
        <dbReference type="ChEBI" id="CHEBI:29105"/>
        <note>catalytic</note>
    </ligand>
</feature>
<feature type="binding site" evidence="7">
    <location>
        <position position="121"/>
    </location>
    <ligand>
        <name>Zn(2+)</name>
        <dbReference type="ChEBI" id="CHEBI:29105"/>
        <note>catalytic</note>
    </ligand>
</feature>
<protein>
    <recommendedName>
        <fullName evidence="7">Endoribonuclease YbeY</fullName>
        <ecNumber evidence="7">3.1.-.-</ecNumber>
    </recommendedName>
</protein>
<dbReference type="InterPro" id="IPR020549">
    <property type="entry name" value="YbeY_CS"/>
</dbReference>
<dbReference type="SUPFAM" id="SSF55486">
    <property type="entry name" value="Metalloproteases ('zincins'), catalytic domain"/>
    <property type="match status" value="1"/>
</dbReference>
<evidence type="ECO:0000313" key="9">
    <source>
        <dbReference type="Proteomes" id="UP000278756"/>
    </source>
</evidence>
<evidence type="ECO:0000256" key="4">
    <source>
        <dbReference type="ARBA" id="ARBA00022759"/>
    </source>
</evidence>
<dbReference type="GO" id="GO:0005737">
    <property type="term" value="C:cytoplasm"/>
    <property type="evidence" value="ECO:0007669"/>
    <property type="project" value="UniProtKB-SubCell"/>
</dbReference>
<dbReference type="RefSeq" id="WP_126422062.1">
    <property type="nucleotide sequence ID" value="NZ_AP018827.1"/>
</dbReference>
<sequence length="156" mass="17397">MTEFAPLIDIEVEHDDWTEALPDVSAVVTGAIEATFVYLGAKEQLDLVVLLTDDAEMKALNKEFRQKNAPTNVLSFPAPDMMHPHLGDIAFGFETCVREAKEQKKTLKAHVAHLSVHGALHLLGYDHINDPEAEEMEDLERKILHGLGIADPYLEK</sequence>
<dbReference type="AlphaFoldDB" id="A0A3G9G3D6"/>
<dbReference type="PANTHER" id="PTHR46986">
    <property type="entry name" value="ENDORIBONUCLEASE YBEY, CHLOROPLASTIC"/>
    <property type="match status" value="1"/>
</dbReference>
<dbReference type="GO" id="GO:0006364">
    <property type="term" value="P:rRNA processing"/>
    <property type="evidence" value="ECO:0007669"/>
    <property type="project" value="UniProtKB-UniRule"/>
</dbReference>
<comment type="similarity">
    <text evidence="1 7">Belongs to the endoribonuclease YbeY family.</text>
</comment>
<dbReference type="NCBIfam" id="TIGR00043">
    <property type="entry name" value="rRNA maturation RNase YbeY"/>
    <property type="match status" value="1"/>
</dbReference>
<comment type="subcellular location">
    <subcellularLocation>
        <location evidence="7">Cytoplasm</location>
    </subcellularLocation>
</comment>
<keyword evidence="7" id="KW-0698">rRNA processing</keyword>
<keyword evidence="2 7" id="KW-0540">Nuclease</keyword>
<dbReference type="Gene3D" id="3.40.390.30">
    <property type="entry name" value="Metalloproteases ('zincins'), catalytic domain"/>
    <property type="match status" value="1"/>
</dbReference>
<evidence type="ECO:0000256" key="1">
    <source>
        <dbReference type="ARBA" id="ARBA00010875"/>
    </source>
</evidence>
<dbReference type="Proteomes" id="UP000278756">
    <property type="component" value="Chromosome 1"/>
</dbReference>
<dbReference type="PANTHER" id="PTHR46986:SF1">
    <property type="entry name" value="ENDORIBONUCLEASE YBEY, CHLOROPLASTIC"/>
    <property type="match status" value="1"/>
</dbReference>
<dbReference type="HAMAP" id="MF_00009">
    <property type="entry name" value="Endoribonucl_YbeY"/>
    <property type="match status" value="1"/>
</dbReference>
<keyword evidence="7" id="KW-0690">Ribosome biogenesis</keyword>
<accession>A0A3G9G3D6</accession>
<comment type="function">
    <text evidence="7">Single strand-specific metallo-endoribonuclease involved in late-stage 70S ribosome quality control and in maturation of the 3' terminus of the 16S rRNA.</text>
</comment>
<evidence type="ECO:0000256" key="6">
    <source>
        <dbReference type="ARBA" id="ARBA00022833"/>
    </source>
</evidence>
<keyword evidence="3 7" id="KW-0479">Metal-binding</keyword>
<gene>
    <name evidence="7" type="primary">ybeY</name>
    <name evidence="8" type="ORF">EM6_1772</name>
</gene>
<dbReference type="InterPro" id="IPR002036">
    <property type="entry name" value="YbeY"/>
</dbReference>
<keyword evidence="6 7" id="KW-0862">Zinc</keyword>
<feature type="binding site" evidence="7">
    <location>
        <position position="127"/>
    </location>
    <ligand>
        <name>Zn(2+)</name>
        <dbReference type="ChEBI" id="CHEBI:29105"/>
        <note>catalytic</note>
    </ligand>
</feature>
<dbReference type="InterPro" id="IPR023091">
    <property type="entry name" value="MetalPrtase_cat_dom_sf_prd"/>
</dbReference>
<evidence type="ECO:0000256" key="2">
    <source>
        <dbReference type="ARBA" id="ARBA00022722"/>
    </source>
</evidence>
<evidence type="ECO:0000256" key="5">
    <source>
        <dbReference type="ARBA" id="ARBA00022801"/>
    </source>
</evidence>
<dbReference type="Pfam" id="PF02130">
    <property type="entry name" value="YbeY"/>
    <property type="match status" value="1"/>
</dbReference>
<reference evidence="9" key="1">
    <citation type="journal article" date="2017" name="Biotechnol. Biofuels">
        <title>Evaluation of environmental bacterial communities as a factor affecting the growth of duckweed Lemna minor.</title>
        <authorList>
            <person name="Ishizawa H."/>
            <person name="Kuroda M."/>
            <person name="Morikawa M."/>
            <person name="Ike M."/>
        </authorList>
    </citation>
    <scope>NUCLEOTIDE SEQUENCE [LARGE SCALE GENOMIC DNA]</scope>
    <source>
        <strain evidence="9">M6</strain>
    </source>
</reference>
<dbReference type="EMBL" id="AP018827">
    <property type="protein sequence ID" value="BBF81176.1"/>
    <property type="molecule type" value="Genomic_DNA"/>
</dbReference>
<dbReference type="EC" id="3.1.-.-" evidence="7"/>
<reference evidence="9" key="2">
    <citation type="journal article" date="2017" name="Plant Physiol. Biochem.">
        <title>Differential oxidative and antioxidative response of duckweed Lemna minor toward plant growth promoting/inhibiting bacteria.</title>
        <authorList>
            <person name="Ishizawa H."/>
            <person name="Kuroda M."/>
            <person name="Morikawa M."/>
            <person name="Ike M."/>
        </authorList>
    </citation>
    <scope>NUCLEOTIDE SEQUENCE [LARGE SCALE GENOMIC DNA]</scope>
    <source>
        <strain evidence="9">M6</strain>
    </source>
</reference>